<name>A0A9P4GIR5_9PLEO</name>
<organism evidence="2 3">
    <name type="scientific">Cucurbitaria berberidis CBS 394.84</name>
    <dbReference type="NCBI Taxonomy" id="1168544"/>
    <lineage>
        <taxon>Eukaryota</taxon>
        <taxon>Fungi</taxon>
        <taxon>Dikarya</taxon>
        <taxon>Ascomycota</taxon>
        <taxon>Pezizomycotina</taxon>
        <taxon>Dothideomycetes</taxon>
        <taxon>Pleosporomycetidae</taxon>
        <taxon>Pleosporales</taxon>
        <taxon>Pleosporineae</taxon>
        <taxon>Cucurbitariaceae</taxon>
        <taxon>Cucurbitaria</taxon>
    </lineage>
</organism>
<protein>
    <submittedName>
        <fullName evidence="2">Alpha/beta-hydrolase</fullName>
    </submittedName>
</protein>
<dbReference type="AlphaFoldDB" id="A0A9P4GIR5"/>
<evidence type="ECO:0000313" key="2">
    <source>
        <dbReference type="EMBL" id="KAF1846345.1"/>
    </source>
</evidence>
<dbReference type="OrthoDB" id="19653at2759"/>
<dbReference type="InterPro" id="IPR013094">
    <property type="entry name" value="AB_hydrolase_3"/>
</dbReference>
<sequence>MRKLGEDNSNFVREKLDPLLTWPDKDSSNPKGFYEDKPPFDRTVEWFGKVMGFDKYQTPYTFTDSWDKVEIMATFLVPKDLQPGDNCPIMWYFHGGGFVTDTRKCTGAGDHVPWYSKASLEHAKRHKAIVIAPDYPLGPEAHYKTIADSVRDFLRFYKEDGCFEAGEDHWTQWLAKAIDKEDVTINREKVFIEGESAGAHAAVTAMFLNADKGDGAKLNINAALLRYPMIAHYERSFPSRSKTLSYMGHNVFEADAIHQASAIVAEIEVLQKLGLVPTRARGYAPEYMAPAFLLSTTGFWKYLFQRRHQCSSGLPSDERDYMDCLERAEKCSTTVESRHLPPIVMYHGHDDLNCPYHNTEKFKQLLMKYYPEQYVENETVFLEPVTFLNEKAGLEGNYSPEVGHGFDYALRGDREPFLKRAYERVDRFWPECK</sequence>
<dbReference type="EMBL" id="ML976616">
    <property type="protein sequence ID" value="KAF1846345.1"/>
    <property type="molecule type" value="Genomic_DNA"/>
</dbReference>
<keyword evidence="3" id="KW-1185">Reference proteome</keyword>
<evidence type="ECO:0000259" key="1">
    <source>
        <dbReference type="Pfam" id="PF07859"/>
    </source>
</evidence>
<dbReference type="PANTHER" id="PTHR23024">
    <property type="entry name" value="ARYLACETAMIDE DEACETYLASE"/>
    <property type="match status" value="1"/>
</dbReference>
<comment type="caution">
    <text evidence="2">The sequence shown here is derived from an EMBL/GenBank/DDBJ whole genome shotgun (WGS) entry which is preliminary data.</text>
</comment>
<dbReference type="GeneID" id="63855596"/>
<evidence type="ECO:0000313" key="3">
    <source>
        <dbReference type="Proteomes" id="UP000800039"/>
    </source>
</evidence>
<dbReference type="InterPro" id="IPR029058">
    <property type="entry name" value="AB_hydrolase_fold"/>
</dbReference>
<dbReference type="GO" id="GO:0016787">
    <property type="term" value="F:hydrolase activity"/>
    <property type="evidence" value="ECO:0007669"/>
    <property type="project" value="InterPro"/>
</dbReference>
<reference evidence="2" key="1">
    <citation type="submission" date="2020-01" db="EMBL/GenBank/DDBJ databases">
        <authorList>
            <consortium name="DOE Joint Genome Institute"/>
            <person name="Haridas S."/>
            <person name="Albert R."/>
            <person name="Binder M."/>
            <person name="Bloem J."/>
            <person name="Labutti K."/>
            <person name="Salamov A."/>
            <person name="Andreopoulos B."/>
            <person name="Baker S.E."/>
            <person name="Barry K."/>
            <person name="Bills G."/>
            <person name="Bluhm B.H."/>
            <person name="Cannon C."/>
            <person name="Castanera R."/>
            <person name="Culley D.E."/>
            <person name="Daum C."/>
            <person name="Ezra D."/>
            <person name="Gonzalez J.B."/>
            <person name="Henrissat B."/>
            <person name="Kuo A."/>
            <person name="Liang C."/>
            <person name="Lipzen A."/>
            <person name="Lutzoni F."/>
            <person name="Magnuson J."/>
            <person name="Mondo S."/>
            <person name="Nolan M."/>
            <person name="Ohm R."/>
            <person name="Pangilinan J."/>
            <person name="Park H.-J."/>
            <person name="Ramirez L."/>
            <person name="Alfaro M."/>
            <person name="Sun H."/>
            <person name="Tritt A."/>
            <person name="Yoshinaga Y."/>
            <person name="Zwiers L.-H."/>
            <person name="Turgeon B.G."/>
            <person name="Goodwin S.B."/>
            <person name="Spatafora J.W."/>
            <person name="Crous P.W."/>
            <person name="Grigoriev I.V."/>
        </authorList>
    </citation>
    <scope>NUCLEOTIDE SEQUENCE</scope>
    <source>
        <strain evidence="2">CBS 394.84</strain>
    </source>
</reference>
<dbReference type="RefSeq" id="XP_040788908.1">
    <property type="nucleotide sequence ID" value="XM_040938341.1"/>
</dbReference>
<dbReference type="PANTHER" id="PTHR23024:SF24">
    <property type="entry name" value="ALPHA_BETA HYDROLASE FOLD-3 DOMAIN-CONTAINING PROTEIN"/>
    <property type="match status" value="1"/>
</dbReference>
<gene>
    <name evidence="2" type="ORF">K460DRAFT_431364</name>
</gene>
<dbReference type="Pfam" id="PF07859">
    <property type="entry name" value="Abhydrolase_3"/>
    <property type="match status" value="1"/>
</dbReference>
<dbReference type="Proteomes" id="UP000800039">
    <property type="component" value="Unassembled WGS sequence"/>
</dbReference>
<accession>A0A9P4GIR5</accession>
<dbReference type="Gene3D" id="3.40.50.1820">
    <property type="entry name" value="alpha/beta hydrolase"/>
    <property type="match status" value="1"/>
</dbReference>
<dbReference type="InterPro" id="IPR050466">
    <property type="entry name" value="Carboxylest/Gibb_receptor"/>
</dbReference>
<dbReference type="SUPFAM" id="SSF53474">
    <property type="entry name" value="alpha/beta-Hydrolases"/>
    <property type="match status" value="1"/>
</dbReference>
<proteinExistence type="predicted"/>
<feature type="domain" description="Alpha/beta hydrolase fold-3" evidence="1">
    <location>
        <begin position="91"/>
        <end position="260"/>
    </location>
</feature>